<reference evidence="2 3" key="1">
    <citation type="submission" date="2017-07" db="EMBL/GenBank/DDBJ databases">
        <title>Isolation and whole genome analysis of endospore-forming bacteria from heroin.</title>
        <authorList>
            <person name="Kalinowski J."/>
            <person name="Ahrens B."/>
            <person name="Al-Dilaimi A."/>
            <person name="Winkler A."/>
            <person name="Wibberg D."/>
            <person name="Schleenbecker U."/>
            <person name="Ruckert C."/>
            <person name="Wolfel R."/>
            <person name="Grass G."/>
        </authorList>
    </citation>
    <scope>NUCLEOTIDE SEQUENCE [LARGE SCALE GENOMIC DNA]</scope>
    <source>
        <strain evidence="2 3">7537-G1</strain>
    </source>
</reference>
<organism evidence="2 3">
    <name type="scientific">Paenibacillus campinasensis</name>
    <dbReference type="NCBI Taxonomy" id="66347"/>
    <lineage>
        <taxon>Bacteria</taxon>
        <taxon>Bacillati</taxon>
        <taxon>Bacillota</taxon>
        <taxon>Bacilli</taxon>
        <taxon>Bacillales</taxon>
        <taxon>Paenibacillaceae</taxon>
        <taxon>Paenibacillus</taxon>
    </lineage>
</organism>
<dbReference type="AlphaFoldDB" id="A0A268ET32"/>
<dbReference type="RefSeq" id="WP_095265595.1">
    <property type="nucleotide sequence ID" value="NZ_NPBY01000039.1"/>
</dbReference>
<protein>
    <recommendedName>
        <fullName evidence="1">Aminoglycoside phosphotransferase domain-containing protein</fullName>
    </recommendedName>
</protein>
<dbReference type="InterPro" id="IPR011009">
    <property type="entry name" value="Kinase-like_dom_sf"/>
</dbReference>
<gene>
    <name evidence="2" type="ORF">CHH67_12855</name>
</gene>
<dbReference type="Pfam" id="PF01636">
    <property type="entry name" value="APH"/>
    <property type="match status" value="1"/>
</dbReference>
<proteinExistence type="predicted"/>
<sequence>MDCFDFRRLHDYYPITPVIEIKEISTGNTSNARLVVTMDNKYIVRKLRDTEQAITEFRISTALQEHAISPTILLSNDNQPYIKDQEAVYNLQFYVEHHKVNNSDIHFYNLGKTIALFHSATQSIPGIYEQNDRFALEHMWTELIQLEEFDNMEYKPQLLALFQQCTTYNHDNNCYIHGDLGIWNLLFNHNKMYIIDFGEVRKGNHHFDISAAISSALDWNQEDKIMTSLTDFRNGYSSIFEPFHWNVLKENFNLWFTRGMMALLIHHGVNERTLQYVNLTLSRKNQLDSIIDAHFLQQP</sequence>
<dbReference type="InterPro" id="IPR002575">
    <property type="entry name" value="Aminoglycoside_PTrfase"/>
</dbReference>
<comment type="caution">
    <text evidence="2">The sequence shown here is derived from an EMBL/GenBank/DDBJ whole genome shotgun (WGS) entry which is preliminary data.</text>
</comment>
<evidence type="ECO:0000313" key="2">
    <source>
        <dbReference type="EMBL" id="PAD76251.1"/>
    </source>
</evidence>
<dbReference type="OrthoDB" id="60975at2"/>
<accession>A0A268ET32</accession>
<dbReference type="EMBL" id="NPBY01000039">
    <property type="protein sequence ID" value="PAD76251.1"/>
    <property type="molecule type" value="Genomic_DNA"/>
</dbReference>
<evidence type="ECO:0000259" key="1">
    <source>
        <dbReference type="Pfam" id="PF01636"/>
    </source>
</evidence>
<name>A0A268ET32_9BACL</name>
<dbReference type="SUPFAM" id="SSF56112">
    <property type="entry name" value="Protein kinase-like (PK-like)"/>
    <property type="match status" value="1"/>
</dbReference>
<evidence type="ECO:0000313" key="3">
    <source>
        <dbReference type="Proteomes" id="UP000215596"/>
    </source>
</evidence>
<feature type="domain" description="Aminoglycoside phosphotransferase" evidence="1">
    <location>
        <begin position="20"/>
        <end position="215"/>
    </location>
</feature>
<dbReference type="Proteomes" id="UP000215596">
    <property type="component" value="Unassembled WGS sequence"/>
</dbReference>
<dbReference type="Gene3D" id="3.90.1200.10">
    <property type="match status" value="1"/>
</dbReference>